<keyword evidence="2" id="KW-0808">Transferase</keyword>
<dbReference type="RefSeq" id="WP_092212429.1">
    <property type="nucleotide sequence ID" value="NZ_FMUX01000014.1"/>
</dbReference>
<dbReference type="Gene3D" id="3.40.630.30">
    <property type="match status" value="1"/>
</dbReference>
<name>A0A1G5HI12_9BACT</name>
<dbReference type="PANTHER" id="PTHR37817">
    <property type="entry name" value="N-ACETYLTRANSFERASE EIS"/>
    <property type="match status" value="1"/>
</dbReference>
<dbReference type="GO" id="GO:0034069">
    <property type="term" value="F:aminoglycoside N-acetyltransferase activity"/>
    <property type="evidence" value="ECO:0007669"/>
    <property type="project" value="TreeGrafter"/>
</dbReference>
<dbReference type="OrthoDB" id="157327at2"/>
<proteinExistence type="predicted"/>
<protein>
    <submittedName>
        <fullName evidence="2">Acetyltransferase (GNAT) domain-containing protein</fullName>
    </submittedName>
</protein>
<dbReference type="GO" id="GO:0030649">
    <property type="term" value="P:aminoglycoside antibiotic catabolic process"/>
    <property type="evidence" value="ECO:0007669"/>
    <property type="project" value="TreeGrafter"/>
</dbReference>
<dbReference type="Pfam" id="PF13527">
    <property type="entry name" value="Acetyltransf_9"/>
    <property type="match status" value="1"/>
</dbReference>
<dbReference type="InterPro" id="IPR051554">
    <property type="entry name" value="Acetyltransferase_Eis"/>
</dbReference>
<dbReference type="InterPro" id="IPR016181">
    <property type="entry name" value="Acyl_CoA_acyltransferase"/>
</dbReference>
<dbReference type="InterPro" id="IPR000182">
    <property type="entry name" value="GNAT_dom"/>
</dbReference>
<dbReference type="PROSITE" id="PS51186">
    <property type="entry name" value="GNAT"/>
    <property type="match status" value="1"/>
</dbReference>
<dbReference type="Proteomes" id="UP000198870">
    <property type="component" value="Unassembled WGS sequence"/>
</dbReference>
<dbReference type="STRING" id="419481.SAMN05216233_11420"/>
<reference evidence="2 3" key="1">
    <citation type="submission" date="2016-10" db="EMBL/GenBank/DDBJ databases">
        <authorList>
            <person name="de Groot N.N."/>
        </authorList>
    </citation>
    <scope>NUCLEOTIDE SEQUENCE [LARGE SCALE GENOMIC DNA]</scope>
    <source>
        <strain evidence="2 3">AA1</strain>
    </source>
</reference>
<sequence length="426" mass="48617">MNTDYKIRRAESKDDGKRLHDLFQEVFHPEEVGVLAETMFHHLPGMTKESWFIAEEKATGRVVSAFALIPWAWEMEGVPLKVAEMGIVGTLEAHRGKGLMRLLNKEFNQALADEGVDLAVIQGIPGFYHRFGFHYAVEMENHINLHLDVLPGKIENPRFEFRRAGVEDIPFLMQKDEAYRSAYAIAVKRTEANWRYLFSESLKTEYGSEFWVMTDRKREVSHYIRVALNGFGKGLIVSEVSEGIDEGAAQEILSFCKGKALERDKPYVRLNLHRESTLGKIARSMGAPESLPYAWQVKMVDKEAFLKRMAPVLERRLAESLFPSYTGTLRLNLFDSGIDLAWQDGKLHHIGPATGEDCDAMVSMTDDLFALLCLGHRSWQEIRHIRPDIFPDLLYVDPAVCPASGRTARLVDALFPKRMSWVYCQY</sequence>
<dbReference type="AlphaFoldDB" id="A0A1G5HI12"/>
<accession>A0A1G5HI12</accession>
<evidence type="ECO:0000313" key="3">
    <source>
        <dbReference type="Proteomes" id="UP000198870"/>
    </source>
</evidence>
<dbReference type="EMBL" id="FMUX01000014">
    <property type="protein sequence ID" value="SCY62950.1"/>
    <property type="molecule type" value="Genomic_DNA"/>
</dbReference>
<dbReference type="SUPFAM" id="SSF55729">
    <property type="entry name" value="Acyl-CoA N-acyltransferases (Nat)"/>
    <property type="match status" value="1"/>
</dbReference>
<evidence type="ECO:0000259" key="1">
    <source>
        <dbReference type="PROSITE" id="PS51186"/>
    </source>
</evidence>
<dbReference type="PANTHER" id="PTHR37817:SF1">
    <property type="entry name" value="N-ACETYLTRANSFERASE EIS"/>
    <property type="match status" value="1"/>
</dbReference>
<evidence type="ECO:0000313" key="2">
    <source>
        <dbReference type="EMBL" id="SCY62950.1"/>
    </source>
</evidence>
<keyword evidence="3" id="KW-1185">Reference proteome</keyword>
<gene>
    <name evidence="2" type="ORF">SAMN05216233_11420</name>
</gene>
<feature type="domain" description="N-acetyltransferase" evidence="1">
    <location>
        <begin position="5"/>
        <end position="157"/>
    </location>
</feature>
<organism evidence="2 3">
    <name type="scientific">Desulfoluna spongiiphila</name>
    <dbReference type="NCBI Taxonomy" id="419481"/>
    <lineage>
        <taxon>Bacteria</taxon>
        <taxon>Pseudomonadati</taxon>
        <taxon>Thermodesulfobacteriota</taxon>
        <taxon>Desulfobacteria</taxon>
        <taxon>Desulfobacterales</taxon>
        <taxon>Desulfolunaceae</taxon>
        <taxon>Desulfoluna</taxon>
    </lineage>
</organism>